<comment type="similarity">
    <text evidence="1">Belongs to the LysR transcriptional regulatory family.</text>
</comment>
<evidence type="ECO:0000256" key="4">
    <source>
        <dbReference type="ARBA" id="ARBA00023163"/>
    </source>
</evidence>
<evidence type="ECO:0000259" key="5">
    <source>
        <dbReference type="Pfam" id="PF03466"/>
    </source>
</evidence>
<keyword evidence="4" id="KW-0804">Transcription</keyword>
<keyword evidence="2" id="KW-0805">Transcription regulation</keyword>
<dbReference type="EMBL" id="AAHVUF010000033">
    <property type="protein sequence ID" value="ECA8832576.1"/>
    <property type="molecule type" value="Genomic_DNA"/>
</dbReference>
<dbReference type="GO" id="GO:0006355">
    <property type="term" value="P:regulation of DNA-templated transcription"/>
    <property type="evidence" value="ECO:0007669"/>
    <property type="project" value="TreeGrafter"/>
</dbReference>
<evidence type="ECO:0000256" key="2">
    <source>
        <dbReference type="ARBA" id="ARBA00023015"/>
    </source>
</evidence>
<protein>
    <submittedName>
        <fullName evidence="6">LysR family transcriptional regulator</fullName>
    </submittedName>
</protein>
<evidence type="ECO:0000256" key="3">
    <source>
        <dbReference type="ARBA" id="ARBA00023125"/>
    </source>
</evidence>
<organism evidence="6">
    <name type="scientific">Salmonella enterica subsp. enterica serovar Kentucky</name>
    <dbReference type="NCBI Taxonomy" id="192955"/>
    <lineage>
        <taxon>Bacteria</taxon>
        <taxon>Pseudomonadati</taxon>
        <taxon>Pseudomonadota</taxon>
        <taxon>Gammaproteobacteria</taxon>
        <taxon>Enterobacterales</taxon>
        <taxon>Enterobacteriaceae</taxon>
        <taxon>Salmonella</taxon>
    </lineage>
</organism>
<dbReference type="SUPFAM" id="SSF53850">
    <property type="entry name" value="Periplasmic binding protein-like II"/>
    <property type="match status" value="1"/>
</dbReference>
<dbReference type="Gene3D" id="3.40.190.10">
    <property type="entry name" value="Periplasmic binding protein-like II"/>
    <property type="match status" value="2"/>
</dbReference>
<feature type="domain" description="LysR substrate-binding" evidence="5">
    <location>
        <begin position="1"/>
        <end position="124"/>
    </location>
</feature>
<dbReference type="PANTHER" id="PTHR30118">
    <property type="entry name" value="HTH-TYPE TRANSCRIPTIONAL REGULATOR LEUO-RELATED"/>
    <property type="match status" value="1"/>
</dbReference>
<reference evidence="6" key="1">
    <citation type="submission" date="2019-01" db="EMBL/GenBank/DDBJ databases">
        <authorList>
            <consortium name="GenomeTrakr network: Whole genome sequencing for foodborne pathogen traceback"/>
        </authorList>
    </citation>
    <scope>NUCLEOTIDE SEQUENCE</scope>
    <source>
        <strain evidence="6">FSIS31901449</strain>
    </source>
</reference>
<proteinExistence type="inferred from homology"/>
<sequence length="126" mass="14060">LVCSENHPRLGDTATIDEILQESFTQLVARASGIKEYHSLIDDVLGERIIGFRSKSLMTIANAISSTELIGFLPESLVDYYSSSIKLKKVTTPFTIAPIQLYLMYNRASLNNSGFAELIEHITKKH</sequence>
<dbReference type="AlphaFoldDB" id="A0A5X8AF42"/>
<dbReference type="GO" id="GO:0003677">
    <property type="term" value="F:DNA binding"/>
    <property type="evidence" value="ECO:0007669"/>
    <property type="project" value="UniProtKB-KW"/>
</dbReference>
<dbReference type="Pfam" id="PF03466">
    <property type="entry name" value="LysR_substrate"/>
    <property type="match status" value="1"/>
</dbReference>
<keyword evidence="3" id="KW-0238">DNA-binding</keyword>
<evidence type="ECO:0000256" key="1">
    <source>
        <dbReference type="ARBA" id="ARBA00009437"/>
    </source>
</evidence>
<name>A0A5X8AF42_SALET</name>
<feature type="non-terminal residue" evidence="6">
    <location>
        <position position="1"/>
    </location>
</feature>
<evidence type="ECO:0000313" key="6">
    <source>
        <dbReference type="EMBL" id="ECA8832576.1"/>
    </source>
</evidence>
<dbReference type="InterPro" id="IPR050389">
    <property type="entry name" value="LysR-type_TF"/>
</dbReference>
<dbReference type="InterPro" id="IPR005119">
    <property type="entry name" value="LysR_subst-bd"/>
</dbReference>
<dbReference type="PANTHER" id="PTHR30118:SF14">
    <property type="entry name" value="LYSR FAMILY TRANSCRIPTIONAL REGULATOR"/>
    <property type="match status" value="1"/>
</dbReference>
<comment type="caution">
    <text evidence="6">The sequence shown here is derived from an EMBL/GenBank/DDBJ whole genome shotgun (WGS) entry which is preliminary data.</text>
</comment>
<gene>
    <name evidence="6" type="ORF">ER558_17305</name>
</gene>
<accession>A0A5X8AF42</accession>